<accession>A0A382YBZ7</accession>
<dbReference type="AlphaFoldDB" id="A0A382YBZ7"/>
<dbReference type="EMBL" id="UINC01174565">
    <property type="protein sequence ID" value="SVD80754.1"/>
    <property type="molecule type" value="Genomic_DNA"/>
</dbReference>
<reference evidence="1" key="1">
    <citation type="submission" date="2018-05" db="EMBL/GenBank/DDBJ databases">
        <authorList>
            <person name="Lanie J.A."/>
            <person name="Ng W.-L."/>
            <person name="Kazmierczak K.M."/>
            <person name="Andrzejewski T.M."/>
            <person name="Davidsen T.M."/>
            <person name="Wayne K.J."/>
            <person name="Tettelin H."/>
            <person name="Glass J.I."/>
            <person name="Rusch D."/>
            <person name="Podicherti R."/>
            <person name="Tsui H.-C.T."/>
            <person name="Winkler M.E."/>
        </authorList>
    </citation>
    <scope>NUCLEOTIDE SEQUENCE</scope>
</reference>
<sequence>MSDPKTLTIKLVEACYQHHDRVNKIIGKIDARNISKLISAVGLTANPRKSKVGKITRAIQETLETSPEM</sequence>
<feature type="non-terminal residue" evidence="1">
    <location>
        <position position="69"/>
    </location>
</feature>
<proteinExistence type="predicted"/>
<feature type="non-terminal residue" evidence="1">
    <location>
        <position position="1"/>
    </location>
</feature>
<evidence type="ECO:0000313" key="1">
    <source>
        <dbReference type="EMBL" id="SVD80754.1"/>
    </source>
</evidence>
<name>A0A382YBZ7_9ZZZZ</name>
<organism evidence="1">
    <name type="scientific">marine metagenome</name>
    <dbReference type="NCBI Taxonomy" id="408172"/>
    <lineage>
        <taxon>unclassified sequences</taxon>
        <taxon>metagenomes</taxon>
        <taxon>ecological metagenomes</taxon>
    </lineage>
</organism>
<protein>
    <submittedName>
        <fullName evidence="1">Uncharacterized protein</fullName>
    </submittedName>
</protein>
<gene>
    <name evidence="1" type="ORF">METZ01_LOCUS433608</name>
</gene>